<protein>
    <submittedName>
        <fullName evidence="9">Iron-dependent peroxidase</fullName>
    </submittedName>
</protein>
<reference evidence="9 10" key="1">
    <citation type="journal article" date="2014" name="Genome Announc.">
        <title>Draft Genome Sequence of Magnetospirillum sp. Strain SO-1, a Freshwater Magnetotactic Bacterium Isolated from the Ol'khovka River, Russia.</title>
        <authorList>
            <person name="Grouzdev D.S."/>
            <person name="Dziuba M.V."/>
            <person name="Sukhacheva M.S."/>
            <person name="Mardanov A.V."/>
            <person name="Beletskiy A.V."/>
            <person name="Kuznetsov B.B."/>
            <person name="Skryabin K.G."/>
        </authorList>
    </citation>
    <scope>NUCLEOTIDE SEQUENCE [LARGE SCALE GENOMIC DNA]</scope>
    <source>
        <strain evidence="9 10">SO-1</strain>
    </source>
</reference>
<dbReference type="GO" id="GO:0020037">
    <property type="term" value="F:heme binding"/>
    <property type="evidence" value="ECO:0007669"/>
    <property type="project" value="InterPro"/>
</dbReference>
<dbReference type="EMBL" id="AONQ01000019">
    <property type="protein sequence ID" value="EME70328.1"/>
    <property type="molecule type" value="Genomic_DNA"/>
</dbReference>
<dbReference type="GO" id="GO:0005829">
    <property type="term" value="C:cytosol"/>
    <property type="evidence" value="ECO:0007669"/>
    <property type="project" value="TreeGrafter"/>
</dbReference>
<proteinExistence type="inferred from homology"/>
<evidence type="ECO:0000259" key="7">
    <source>
        <dbReference type="Pfam" id="PF04261"/>
    </source>
</evidence>
<dbReference type="NCBIfam" id="TIGR01413">
    <property type="entry name" value="Dyp_perox_fam"/>
    <property type="match status" value="1"/>
</dbReference>
<dbReference type="SUPFAM" id="SSF54909">
    <property type="entry name" value="Dimeric alpha+beta barrel"/>
    <property type="match status" value="1"/>
</dbReference>
<dbReference type="GO" id="GO:0046872">
    <property type="term" value="F:metal ion binding"/>
    <property type="evidence" value="ECO:0007669"/>
    <property type="project" value="UniProtKB-KW"/>
</dbReference>
<organism evidence="9 10">
    <name type="scientific">Paramagnetospirillum caucaseum</name>
    <dbReference type="NCBI Taxonomy" id="1244869"/>
    <lineage>
        <taxon>Bacteria</taxon>
        <taxon>Pseudomonadati</taxon>
        <taxon>Pseudomonadota</taxon>
        <taxon>Alphaproteobacteria</taxon>
        <taxon>Rhodospirillales</taxon>
        <taxon>Magnetospirillaceae</taxon>
        <taxon>Paramagnetospirillum</taxon>
    </lineage>
</organism>
<evidence type="ECO:0000256" key="1">
    <source>
        <dbReference type="ARBA" id="ARBA00001970"/>
    </source>
</evidence>
<keyword evidence="3" id="KW-0479">Metal-binding</keyword>
<dbReference type="PROSITE" id="PS51404">
    <property type="entry name" value="DYP_PEROXIDASE"/>
    <property type="match status" value="1"/>
</dbReference>
<keyword evidence="2 9" id="KW-0575">Peroxidase</keyword>
<keyword evidence="4" id="KW-0560">Oxidoreductase</keyword>
<feature type="domain" description="Dyp-type peroxidase C-terminal" evidence="8">
    <location>
        <begin position="137"/>
        <end position="292"/>
    </location>
</feature>
<dbReference type="Proteomes" id="UP000011744">
    <property type="component" value="Unassembled WGS sequence"/>
</dbReference>
<evidence type="ECO:0000256" key="5">
    <source>
        <dbReference type="ARBA" id="ARBA00023004"/>
    </source>
</evidence>
<dbReference type="eggNOG" id="COG2837">
    <property type="taxonomic scope" value="Bacteria"/>
</dbReference>
<dbReference type="PANTHER" id="PTHR30521">
    <property type="entry name" value="DEFERROCHELATASE/PEROXIDASE"/>
    <property type="match status" value="1"/>
</dbReference>
<evidence type="ECO:0000313" key="10">
    <source>
        <dbReference type="Proteomes" id="UP000011744"/>
    </source>
</evidence>
<evidence type="ECO:0000256" key="6">
    <source>
        <dbReference type="ARBA" id="ARBA00025737"/>
    </source>
</evidence>
<dbReference type="Pfam" id="PF20628">
    <property type="entry name" value="Dyp_perox_C"/>
    <property type="match status" value="1"/>
</dbReference>
<dbReference type="RefSeq" id="WP_008616653.1">
    <property type="nucleotide sequence ID" value="NZ_AONQ01000019.1"/>
</dbReference>
<dbReference type="GO" id="GO:0004601">
    <property type="term" value="F:peroxidase activity"/>
    <property type="evidence" value="ECO:0007669"/>
    <property type="project" value="UniProtKB-KW"/>
</dbReference>
<feature type="domain" description="Dyp-type peroxidase N-terminal" evidence="7">
    <location>
        <begin position="4"/>
        <end position="133"/>
    </location>
</feature>
<evidence type="ECO:0000313" key="9">
    <source>
        <dbReference type="EMBL" id="EME70328.1"/>
    </source>
</evidence>
<keyword evidence="5" id="KW-0408">Iron</keyword>
<dbReference type="InterPro" id="IPR048328">
    <property type="entry name" value="Dyp_perox_C"/>
</dbReference>
<evidence type="ECO:0000256" key="2">
    <source>
        <dbReference type="ARBA" id="ARBA00022559"/>
    </source>
</evidence>
<dbReference type="STRING" id="1244869.H261_09083"/>
<name>M3AC10_9PROT</name>
<accession>M3AC10</accession>
<dbReference type="PATRIC" id="fig|1244869.3.peg.1834"/>
<gene>
    <name evidence="9" type="ORF">H261_09083</name>
</gene>
<dbReference type="InterPro" id="IPR011008">
    <property type="entry name" value="Dimeric_a/b-barrel"/>
</dbReference>
<evidence type="ECO:0000256" key="3">
    <source>
        <dbReference type="ARBA" id="ARBA00022723"/>
    </source>
</evidence>
<evidence type="ECO:0000256" key="4">
    <source>
        <dbReference type="ARBA" id="ARBA00023002"/>
    </source>
</evidence>
<evidence type="ECO:0000259" key="8">
    <source>
        <dbReference type="Pfam" id="PF20628"/>
    </source>
</evidence>
<dbReference type="PANTHER" id="PTHR30521:SF0">
    <property type="entry name" value="DYP-TYPE PEROXIDASE FAMILY PROTEIN"/>
    <property type="match status" value="1"/>
</dbReference>
<dbReference type="OrthoDB" id="9781066at2"/>
<dbReference type="InterPro" id="IPR006314">
    <property type="entry name" value="Dyp_peroxidase"/>
</dbReference>
<dbReference type="Pfam" id="PF04261">
    <property type="entry name" value="Dyp_perox_N"/>
    <property type="match status" value="1"/>
</dbReference>
<dbReference type="AlphaFoldDB" id="M3AC10"/>
<comment type="cofactor">
    <cofactor evidence="1">
        <name>heme b</name>
        <dbReference type="ChEBI" id="CHEBI:60344"/>
    </cofactor>
</comment>
<comment type="caution">
    <text evidence="9">The sequence shown here is derived from an EMBL/GenBank/DDBJ whole genome shotgun (WGS) entry which is preliminary data.</text>
</comment>
<comment type="similarity">
    <text evidence="6">Belongs to the DyP-type peroxidase family.</text>
</comment>
<keyword evidence="10" id="KW-1185">Reference proteome</keyword>
<dbReference type="InterPro" id="IPR048327">
    <property type="entry name" value="Dyp_perox_N"/>
</dbReference>
<sequence length="299" mass="31962">MTPQSAICAEGGDFALFLTLVLADGDVSPVRRVLAALPDLTAALAAQLDEPALASSVAIGAACWTRLTSRECPDGLAPFAPLAEGGRKAPATPADLFLHIHSPRADANLMLARRVMGALGPHVRVVEEVMGFRHLGKRDLTGFVDGTENPEGDERAGVALVKDGPFAGGSFVSLQRYVHDLPRWEALSLSDQEAAVGRTKEADEEMEVKPPSAHIARVVIEEDGEELEVLRHSMPYGTTSEHGLYFVAYCASPAPFRKMLERMVLSSGGGHHDRLLDFTRPVTGAAFFAPSAELLESLS</sequence>